<feature type="region of interest" description="Disordered" evidence="1">
    <location>
        <begin position="1"/>
        <end position="216"/>
    </location>
</feature>
<dbReference type="RefSeq" id="XP_021872720.1">
    <property type="nucleotide sequence ID" value="XM_022012403.1"/>
</dbReference>
<feature type="compositionally biased region" description="Basic residues" evidence="1">
    <location>
        <begin position="46"/>
        <end position="60"/>
    </location>
</feature>
<feature type="domain" description="INO80 complex subunit B-like conserved region" evidence="2">
    <location>
        <begin position="141"/>
        <end position="245"/>
    </location>
</feature>
<feature type="compositionally biased region" description="Polar residues" evidence="1">
    <location>
        <begin position="90"/>
        <end position="105"/>
    </location>
</feature>
<feature type="compositionally biased region" description="Gly residues" evidence="1">
    <location>
        <begin position="191"/>
        <end position="204"/>
    </location>
</feature>
<dbReference type="PANTHER" id="PTHR21561:SF12">
    <property type="entry name" value="INO80 COMPLEX SUBUNIT B"/>
    <property type="match status" value="1"/>
</dbReference>
<organism evidence="3 4">
    <name type="scientific">Kockovaella imperatae</name>
    <dbReference type="NCBI Taxonomy" id="4999"/>
    <lineage>
        <taxon>Eukaryota</taxon>
        <taxon>Fungi</taxon>
        <taxon>Dikarya</taxon>
        <taxon>Basidiomycota</taxon>
        <taxon>Agaricomycotina</taxon>
        <taxon>Tremellomycetes</taxon>
        <taxon>Tremellales</taxon>
        <taxon>Cuniculitremaceae</taxon>
        <taxon>Kockovaella</taxon>
    </lineage>
</organism>
<dbReference type="GO" id="GO:0006338">
    <property type="term" value="P:chromatin remodeling"/>
    <property type="evidence" value="ECO:0007669"/>
    <property type="project" value="InterPro"/>
</dbReference>
<sequence length="310" mass="33358">MSGDSTTASSTRVAQSSPSAALKIKFSVKGKGLPSSVDLGGSGTKRPSRAAARKSSKRTKMVAMDVDLGSDEDELDVMEEGDDPTDELDSGQNSAQRSTSPSKMTARQRARGNKDLQETLLELPHGNEGSSKKQLILTEAERIQRREEVARRRKRQTEQKLQDEQDQTINRLLRAQTGRSRAKLDVPSPGEEGGTGGGGSGVGGSRYPSPSRRTTTAAPLENMIRWISSIQDDNVVLRVAAPAGKEDWIAVSDATLAEDSTDTKPVLRRDARGTCGVDGCDAERKYRSVKKFETGGCSMEHLRAVEAGLA</sequence>
<evidence type="ECO:0000256" key="1">
    <source>
        <dbReference type="SAM" id="MobiDB-lite"/>
    </source>
</evidence>
<dbReference type="OrthoDB" id="2021186at2759"/>
<evidence type="ECO:0000259" key="2">
    <source>
        <dbReference type="SMART" id="SM01406"/>
    </source>
</evidence>
<dbReference type="PANTHER" id="PTHR21561">
    <property type="entry name" value="INO80 COMPLEX SUBUNIT B"/>
    <property type="match status" value="1"/>
</dbReference>
<feature type="compositionally biased region" description="Basic and acidic residues" evidence="1">
    <location>
        <begin position="139"/>
        <end position="163"/>
    </location>
</feature>
<feature type="compositionally biased region" description="Polar residues" evidence="1">
    <location>
        <begin position="1"/>
        <end position="19"/>
    </location>
</feature>
<accession>A0A1Y1UMX1</accession>
<protein>
    <recommendedName>
        <fullName evidence="2">INO80 complex subunit B-like conserved region domain-containing protein</fullName>
    </recommendedName>
</protein>
<reference evidence="3 4" key="1">
    <citation type="submission" date="2017-03" db="EMBL/GenBank/DDBJ databases">
        <title>Widespread Adenine N6-methylation of Active Genes in Fungi.</title>
        <authorList>
            <consortium name="DOE Joint Genome Institute"/>
            <person name="Mondo S.J."/>
            <person name="Dannebaum R.O."/>
            <person name="Kuo R.C."/>
            <person name="Louie K.B."/>
            <person name="Bewick A.J."/>
            <person name="Labutti K."/>
            <person name="Haridas S."/>
            <person name="Kuo A."/>
            <person name="Salamov A."/>
            <person name="Ahrendt S.R."/>
            <person name="Lau R."/>
            <person name="Bowen B.P."/>
            <person name="Lipzen A."/>
            <person name="Sullivan W."/>
            <person name="Andreopoulos W.B."/>
            <person name="Clum A."/>
            <person name="Lindquist E."/>
            <person name="Daum C."/>
            <person name="Northen T.R."/>
            <person name="Ramamoorthy G."/>
            <person name="Schmitz R.J."/>
            <person name="Gryganskyi A."/>
            <person name="Culley D."/>
            <person name="Magnuson J."/>
            <person name="James T.Y."/>
            <person name="O'Malley M.A."/>
            <person name="Stajich J.E."/>
            <person name="Spatafora J.W."/>
            <person name="Visel A."/>
            <person name="Grigoriev I.V."/>
        </authorList>
    </citation>
    <scope>NUCLEOTIDE SEQUENCE [LARGE SCALE GENOMIC DNA]</scope>
    <source>
        <strain evidence="3 4">NRRL Y-17943</strain>
    </source>
</reference>
<dbReference type="AlphaFoldDB" id="A0A1Y1UMX1"/>
<dbReference type="InterPro" id="IPR029523">
    <property type="entry name" value="INO80B/Ies2"/>
</dbReference>
<dbReference type="SMART" id="SM01406">
    <property type="entry name" value="PAPA-1"/>
    <property type="match status" value="1"/>
</dbReference>
<dbReference type="EMBL" id="NBSH01000003">
    <property type="protein sequence ID" value="ORX38857.1"/>
    <property type="molecule type" value="Genomic_DNA"/>
</dbReference>
<feature type="compositionally biased region" description="Low complexity" evidence="1">
    <location>
        <begin position="205"/>
        <end position="216"/>
    </location>
</feature>
<keyword evidence="4" id="KW-1185">Reference proteome</keyword>
<dbReference type="GO" id="GO:0031011">
    <property type="term" value="C:Ino80 complex"/>
    <property type="evidence" value="ECO:0007669"/>
    <property type="project" value="InterPro"/>
</dbReference>
<dbReference type="InParanoid" id="A0A1Y1UMX1"/>
<dbReference type="InterPro" id="IPR006880">
    <property type="entry name" value="INO80B_C"/>
</dbReference>
<feature type="compositionally biased region" description="Acidic residues" evidence="1">
    <location>
        <begin position="68"/>
        <end position="89"/>
    </location>
</feature>
<evidence type="ECO:0000313" key="4">
    <source>
        <dbReference type="Proteomes" id="UP000193218"/>
    </source>
</evidence>
<dbReference type="Proteomes" id="UP000193218">
    <property type="component" value="Unassembled WGS sequence"/>
</dbReference>
<dbReference type="Pfam" id="PF04795">
    <property type="entry name" value="PAPA-1"/>
    <property type="match status" value="1"/>
</dbReference>
<dbReference type="GeneID" id="33554211"/>
<evidence type="ECO:0000313" key="3">
    <source>
        <dbReference type="EMBL" id="ORX38857.1"/>
    </source>
</evidence>
<dbReference type="STRING" id="4999.A0A1Y1UMX1"/>
<gene>
    <name evidence="3" type="ORF">BD324DRAFT_294568</name>
</gene>
<name>A0A1Y1UMX1_9TREE</name>
<comment type="caution">
    <text evidence="3">The sequence shown here is derived from an EMBL/GenBank/DDBJ whole genome shotgun (WGS) entry which is preliminary data.</text>
</comment>
<proteinExistence type="predicted"/>